<dbReference type="PROSITE" id="PS50850">
    <property type="entry name" value="MFS"/>
    <property type="match status" value="1"/>
</dbReference>
<evidence type="ECO:0000256" key="2">
    <source>
        <dbReference type="ARBA" id="ARBA00022475"/>
    </source>
</evidence>
<feature type="transmembrane region" description="Helical" evidence="6">
    <location>
        <begin position="294"/>
        <end position="312"/>
    </location>
</feature>
<dbReference type="Gene3D" id="1.20.1250.20">
    <property type="entry name" value="MFS general substrate transporter like domains"/>
    <property type="match status" value="2"/>
</dbReference>
<evidence type="ECO:0000256" key="5">
    <source>
        <dbReference type="ARBA" id="ARBA00023136"/>
    </source>
</evidence>
<feature type="transmembrane region" description="Helical" evidence="6">
    <location>
        <begin position="318"/>
        <end position="339"/>
    </location>
</feature>
<sequence>MPGRNLGRSNTPSGGLSPRLLVAVTACWYLAQMGYYAQAQLFGPVMERYSLDEAAVGLIMSQEVAMYAITALLMAGPVTRFPRSSIAFAGCALVLAGNLIAGFTENFEVLRVARLATGFGAGMIGAAGVASAASSNNPQRMFAVVSVTWGLMAAGGAIIFPYVTVPFGAKGGYLLMAATVVLLLPLFRWLPPPQRNLQEEAASQALLASLPPLKRFAEKLGVRDAPNKEFALVALLALFIYEVGQGAVQVFLEQFGLRAGLEEYRIGEVLGIAGFLGLSGGVLAAWLADRYGNLRPALIGIATNVIVAAALALGQSPIAFAVLYLAWNMCFYFVVPYILGIMAEMDPKGRWAVATDAVWWLGAAPGPAIGGFLVAEAGYGGLAMLPVVVGVISICLFYFTLRRFYATQQ</sequence>
<gene>
    <name evidence="8" type="ORF">C0029_01725</name>
</gene>
<evidence type="ECO:0000256" key="6">
    <source>
        <dbReference type="SAM" id="Phobius"/>
    </source>
</evidence>
<evidence type="ECO:0000313" key="9">
    <source>
        <dbReference type="Proteomes" id="UP000235162"/>
    </source>
</evidence>
<dbReference type="InterPro" id="IPR050189">
    <property type="entry name" value="MFS_Efflux_Transporters"/>
</dbReference>
<feature type="transmembrane region" description="Helical" evidence="6">
    <location>
        <begin position="141"/>
        <end position="165"/>
    </location>
</feature>
<feature type="transmembrane region" description="Helical" evidence="6">
    <location>
        <begin position="86"/>
        <end position="103"/>
    </location>
</feature>
<dbReference type="EMBL" id="PKUR01000001">
    <property type="protein sequence ID" value="PLW87339.1"/>
    <property type="molecule type" value="Genomic_DNA"/>
</dbReference>
<dbReference type="Pfam" id="PF07690">
    <property type="entry name" value="MFS_1"/>
    <property type="match status" value="1"/>
</dbReference>
<evidence type="ECO:0000256" key="1">
    <source>
        <dbReference type="ARBA" id="ARBA00004651"/>
    </source>
</evidence>
<dbReference type="InterPro" id="IPR036259">
    <property type="entry name" value="MFS_trans_sf"/>
</dbReference>
<dbReference type="PANTHER" id="PTHR43124">
    <property type="entry name" value="PURINE EFFLUX PUMP PBUE"/>
    <property type="match status" value="1"/>
</dbReference>
<comment type="subcellular location">
    <subcellularLocation>
        <location evidence="1">Cell membrane</location>
        <topology evidence="1">Multi-pass membrane protein</topology>
    </subcellularLocation>
</comment>
<organism evidence="8 9">
    <name type="scientific">Halioglobus japonicus</name>
    <dbReference type="NCBI Taxonomy" id="930805"/>
    <lineage>
        <taxon>Bacteria</taxon>
        <taxon>Pseudomonadati</taxon>
        <taxon>Pseudomonadota</taxon>
        <taxon>Gammaproteobacteria</taxon>
        <taxon>Cellvibrionales</taxon>
        <taxon>Halieaceae</taxon>
        <taxon>Halioglobus</taxon>
    </lineage>
</organism>
<dbReference type="InterPro" id="IPR011701">
    <property type="entry name" value="MFS"/>
</dbReference>
<comment type="caution">
    <text evidence="8">The sequence shown here is derived from an EMBL/GenBank/DDBJ whole genome shotgun (WGS) entry which is preliminary data.</text>
</comment>
<dbReference type="AlphaFoldDB" id="A0AAP8MGN7"/>
<dbReference type="PANTHER" id="PTHR43124:SF10">
    <property type="entry name" value="PURINE EFFLUX PUMP PBUE"/>
    <property type="match status" value="1"/>
</dbReference>
<keyword evidence="2" id="KW-1003">Cell membrane</keyword>
<reference evidence="8 9" key="1">
    <citation type="submission" date="2018-01" db="EMBL/GenBank/DDBJ databases">
        <title>The draft genome sequence of Halioglobus japonicus S1-36.</title>
        <authorList>
            <person name="Du Z.-J."/>
            <person name="Shi M.-J."/>
        </authorList>
    </citation>
    <scope>NUCLEOTIDE SEQUENCE [LARGE SCALE GENOMIC DNA]</scope>
    <source>
        <strain evidence="8 9">S1-36</strain>
    </source>
</reference>
<accession>A0AAP8MGN7</accession>
<proteinExistence type="predicted"/>
<feature type="transmembrane region" description="Helical" evidence="6">
    <location>
        <begin position="230"/>
        <end position="252"/>
    </location>
</feature>
<dbReference type="InterPro" id="IPR020846">
    <property type="entry name" value="MFS_dom"/>
</dbReference>
<keyword evidence="3 6" id="KW-0812">Transmembrane</keyword>
<dbReference type="GO" id="GO:0022857">
    <property type="term" value="F:transmembrane transporter activity"/>
    <property type="evidence" value="ECO:0007669"/>
    <property type="project" value="InterPro"/>
</dbReference>
<feature type="transmembrane region" description="Helical" evidence="6">
    <location>
        <begin position="115"/>
        <end position="134"/>
    </location>
</feature>
<keyword evidence="9" id="KW-1185">Reference proteome</keyword>
<keyword evidence="5 6" id="KW-0472">Membrane</keyword>
<evidence type="ECO:0000256" key="4">
    <source>
        <dbReference type="ARBA" id="ARBA00022989"/>
    </source>
</evidence>
<feature type="transmembrane region" description="Helical" evidence="6">
    <location>
        <begin position="171"/>
        <end position="190"/>
    </location>
</feature>
<feature type="domain" description="Major facilitator superfamily (MFS) profile" evidence="7">
    <location>
        <begin position="20"/>
        <end position="405"/>
    </location>
</feature>
<evidence type="ECO:0000256" key="3">
    <source>
        <dbReference type="ARBA" id="ARBA00022692"/>
    </source>
</evidence>
<feature type="transmembrane region" description="Helical" evidence="6">
    <location>
        <begin position="381"/>
        <end position="401"/>
    </location>
</feature>
<dbReference type="GO" id="GO:0005886">
    <property type="term" value="C:plasma membrane"/>
    <property type="evidence" value="ECO:0007669"/>
    <property type="project" value="UniProtKB-SubCell"/>
</dbReference>
<dbReference type="Proteomes" id="UP000235162">
    <property type="component" value="Unassembled WGS sequence"/>
</dbReference>
<evidence type="ECO:0000313" key="8">
    <source>
        <dbReference type="EMBL" id="PLW87339.1"/>
    </source>
</evidence>
<keyword evidence="4 6" id="KW-1133">Transmembrane helix</keyword>
<protein>
    <submittedName>
        <fullName evidence="8">MFS transporter</fullName>
    </submittedName>
</protein>
<feature type="transmembrane region" description="Helical" evidence="6">
    <location>
        <begin position="55"/>
        <end position="74"/>
    </location>
</feature>
<evidence type="ECO:0000259" key="7">
    <source>
        <dbReference type="PROSITE" id="PS50850"/>
    </source>
</evidence>
<name>A0AAP8MGN7_9GAMM</name>
<dbReference type="SUPFAM" id="SSF103473">
    <property type="entry name" value="MFS general substrate transporter"/>
    <property type="match status" value="1"/>
</dbReference>
<feature type="transmembrane region" description="Helical" evidence="6">
    <location>
        <begin position="264"/>
        <end position="287"/>
    </location>
</feature>